<dbReference type="Pfam" id="PF04932">
    <property type="entry name" value="Wzy_C"/>
    <property type="match status" value="1"/>
</dbReference>
<dbReference type="EMBL" id="CP005990">
    <property type="protein sequence ID" value="AGY91813.1"/>
    <property type="molecule type" value="Genomic_DNA"/>
</dbReference>
<dbReference type="HOGENOM" id="CLU_028115_0_0_6"/>
<dbReference type="eggNOG" id="COG3307">
    <property type="taxonomic scope" value="Bacteria"/>
</dbReference>
<keyword evidence="2 5" id="KW-0812">Transmembrane</keyword>
<feature type="transmembrane region" description="Helical" evidence="5">
    <location>
        <begin position="156"/>
        <end position="175"/>
    </location>
</feature>
<feature type="transmembrane region" description="Helical" evidence="5">
    <location>
        <begin position="366"/>
        <end position="385"/>
    </location>
</feature>
<dbReference type="InterPro" id="IPR051533">
    <property type="entry name" value="WaaL-like"/>
</dbReference>
<feature type="transmembrane region" description="Helical" evidence="5">
    <location>
        <begin position="34"/>
        <end position="54"/>
    </location>
</feature>
<organism evidence="7 8">
    <name type="scientific">Spiribacter curvatus</name>
    <dbReference type="NCBI Taxonomy" id="1335757"/>
    <lineage>
        <taxon>Bacteria</taxon>
        <taxon>Pseudomonadati</taxon>
        <taxon>Pseudomonadota</taxon>
        <taxon>Gammaproteobacteria</taxon>
        <taxon>Chromatiales</taxon>
        <taxon>Ectothiorhodospiraceae</taxon>
        <taxon>Spiribacter</taxon>
    </lineage>
</organism>
<evidence type="ECO:0000256" key="2">
    <source>
        <dbReference type="ARBA" id="ARBA00022692"/>
    </source>
</evidence>
<evidence type="ECO:0000256" key="4">
    <source>
        <dbReference type="ARBA" id="ARBA00023136"/>
    </source>
</evidence>
<name>U5T657_9GAMM</name>
<feature type="transmembrane region" description="Helical" evidence="5">
    <location>
        <begin position="90"/>
        <end position="110"/>
    </location>
</feature>
<dbReference type="AlphaFoldDB" id="U5T657"/>
<evidence type="ECO:0000256" key="5">
    <source>
        <dbReference type="SAM" id="Phobius"/>
    </source>
</evidence>
<dbReference type="InterPro" id="IPR011990">
    <property type="entry name" value="TPR-like_helical_dom_sf"/>
</dbReference>
<dbReference type="KEGG" id="spiu:SPICUR_04145"/>
<reference evidence="7 8" key="1">
    <citation type="journal article" date="2013" name="BMC Genomics">
        <title>Genomes of "Spiribacter", a streamlined, successful halophilic bacterium.</title>
        <authorList>
            <person name="Lopez-Perez M."/>
            <person name="Ghai R."/>
            <person name="Leon M.J."/>
            <person name="Rodriguez-Olmos A."/>
            <person name="Copa-Patino J.L."/>
            <person name="Soliveri J."/>
            <person name="Sanchez-Porro C."/>
            <person name="Ventosa A."/>
            <person name="Rodriguez-Valera F."/>
        </authorList>
    </citation>
    <scope>NUCLEOTIDE SEQUENCE [LARGE SCALE GENOMIC DNA]</scope>
    <source>
        <strain evidence="7 8">UAH-SP71</strain>
    </source>
</reference>
<accession>U5T657</accession>
<dbReference type="SUPFAM" id="SSF48452">
    <property type="entry name" value="TPR-like"/>
    <property type="match status" value="1"/>
</dbReference>
<feature type="transmembrane region" description="Helical" evidence="5">
    <location>
        <begin position="209"/>
        <end position="228"/>
    </location>
</feature>
<keyword evidence="4 5" id="KW-0472">Membrane</keyword>
<dbReference type="OrthoDB" id="9783389at2"/>
<keyword evidence="3 5" id="KW-1133">Transmembrane helix</keyword>
<evidence type="ECO:0000256" key="1">
    <source>
        <dbReference type="ARBA" id="ARBA00004141"/>
    </source>
</evidence>
<sequence length="649" mass="69528">MFHRLTRHHWLPAASVLALTLAAAVIDQANYQQHLMYIAMTVIVALTGLTVALARRPADGRWPLGPAGALFLVLIAWSALSVTWSRVPYLTLVDLAAMGSVAFAYAAWRIMTAPDHAVYRPAMGVGITLVAGGLAAFMIGQFFTGHRPTAFFANPNSAATLMNVLWPAVALAWLAGPGRLLGYARGHRALPGVLFLLIFAVGIDGSRAAFLAALIVLLVILGGAAYALDVSRRQLAAIAVIFVAALTAAWLANALGLGSGRLLGDRIGSLAAPDQAGAVRFLQWGATWELIREAPWLGIGPDVFWLAYAAIRPAGDGSAGLYTHNDYLQFWAERGLPGPILLLAISAVCVYLFLQSMRVSRRGDQPAATTAMVIAAFAAIGGLGVHGLFSYQLQMPSVLIPAFVLIAELERLSPGGTLASLRLPNWRRPLSLVAGVGVFAVIALSVGLTGASQRLMDQGVAAMNRGQFEAAEAAFQTAQRRWGSADTPWLHHAILYQRLLRVVPDDQPDLRAELAGEAMRMLDIAQDRNPLRGRTYGIRAQLRRAYPALTEGSARSAFEQALDRNPRLVSARLNYAALLREEDGDAAARSLLEAGVELKYGHKARPLPLYQATAAARSSAGDSAGVAVMEARIEAIRADLRRLQEDRDA</sequence>
<dbReference type="Gene3D" id="1.25.40.10">
    <property type="entry name" value="Tetratricopeptide repeat domain"/>
    <property type="match status" value="1"/>
</dbReference>
<feature type="transmembrane region" description="Helical" evidence="5">
    <location>
        <begin position="235"/>
        <end position="255"/>
    </location>
</feature>
<keyword evidence="8" id="KW-1185">Reference proteome</keyword>
<feature type="domain" description="O-antigen ligase-related" evidence="6">
    <location>
        <begin position="193"/>
        <end position="342"/>
    </location>
</feature>
<protein>
    <recommendedName>
        <fullName evidence="6">O-antigen ligase-related domain-containing protein</fullName>
    </recommendedName>
</protein>
<evidence type="ECO:0000313" key="7">
    <source>
        <dbReference type="EMBL" id="AGY91813.1"/>
    </source>
</evidence>
<evidence type="ECO:0000256" key="3">
    <source>
        <dbReference type="ARBA" id="ARBA00022989"/>
    </source>
</evidence>
<feature type="transmembrane region" description="Helical" evidence="5">
    <location>
        <begin position="122"/>
        <end position="144"/>
    </location>
</feature>
<feature type="transmembrane region" description="Helical" evidence="5">
    <location>
        <begin position="66"/>
        <end position="84"/>
    </location>
</feature>
<feature type="transmembrane region" description="Helical" evidence="5">
    <location>
        <begin position="430"/>
        <end position="448"/>
    </location>
</feature>
<comment type="subcellular location">
    <subcellularLocation>
        <location evidence="1">Membrane</location>
        <topology evidence="1">Multi-pass membrane protein</topology>
    </subcellularLocation>
</comment>
<dbReference type="GO" id="GO:0016020">
    <property type="term" value="C:membrane"/>
    <property type="evidence" value="ECO:0007669"/>
    <property type="project" value="UniProtKB-SubCell"/>
</dbReference>
<dbReference type="PANTHER" id="PTHR37422">
    <property type="entry name" value="TEICHURONIC ACID BIOSYNTHESIS PROTEIN TUAE"/>
    <property type="match status" value="1"/>
</dbReference>
<dbReference type="InterPro" id="IPR007016">
    <property type="entry name" value="O-antigen_ligase-rel_domated"/>
</dbReference>
<dbReference type="PANTHER" id="PTHR37422:SF13">
    <property type="entry name" value="LIPOPOLYSACCHARIDE BIOSYNTHESIS PROTEIN PA4999-RELATED"/>
    <property type="match status" value="1"/>
</dbReference>
<evidence type="ECO:0000259" key="6">
    <source>
        <dbReference type="Pfam" id="PF04932"/>
    </source>
</evidence>
<feature type="transmembrane region" description="Helical" evidence="5">
    <location>
        <begin position="336"/>
        <end position="354"/>
    </location>
</feature>
<evidence type="ECO:0000313" key="8">
    <source>
        <dbReference type="Proteomes" id="UP000017640"/>
    </source>
</evidence>
<gene>
    <name evidence="7" type="ORF">SPICUR_04145</name>
</gene>
<proteinExistence type="predicted"/>
<dbReference type="RefSeq" id="WP_023366346.1">
    <property type="nucleotide sequence ID" value="NC_022664.1"/>
</dbReference>
<dbReference type="Proteomes" id="UP000017640">
    <property type="component" value="Chromosome"/>
</dbReference>
<feature type="transmembrane region" description="Helical" evidence="5">
    <location>
        <begin position="187"/>
        <end position="203"/>
    </location>
</feature>